<protein>
    <submittedName>
        <fullName evidence="1">Uncharacterized protein</fullName>
    </submittedName>
</protein>
<dbReference type="AlphaFoldDB" id="A0A9J5WG60"/>
<organism evidence="1 2">
    <name type="scientific">Solanum commersonii</name>
    <name type="common">Commerson's wild potato</name>
    <name type="synonym">Commerson's nightshade</name>
    <dbReference type="NCBI Taxonomy" id="4109"/>
    <lineage>
        <taxon>Eukaryota</taxon>
        <taxon>Viridiplantae</taxon>
        <taxon>Streptophyta</taxon>
        <taxon>Embryophyta</taxon>
        <taxon>Tracheophyta</taxon>
        <taxon>Spermatophyta</taxon>
        <taxon>Magnoliopsida</taxon>
        <taxon>eudicotyledons</taxon>
        <taxon>Gunneridae</taxon>
        <taxon>Pentapetalae</taxon>
        <taxon>asterids</taxon>
        <taxon>lamiids</taxon>
        <taxon>Solanales</taxon>
        <taxon>Solanaceae</taxon>
        <taxon>Solanoideae</taxon>
        <taxon>Solaneae</taxon>
        <taxon>Solanum</taxon>
    </lineage>
</organism>
<proteinExistence type="predicted"/>
<dbReference type="EMBL" id="JACXVP010000011">
    <property type="protein sequence ID" value="KAG5574769.1"/>
    <property type="molecule type" value="Genomic_DNA"/>
</dbReference>
<sequence length="98" mass="11601">MHFCLILPLDRSFCFTWWFATTFRSCAVACRVWMHFCFILHLYRSFCFTWLLNDRFALVRCSSLEQLHCLPNRGPPDNEMPLKTQELRCSAKLAASEC</sequence>
<reference evidence="1 2" key="1">
    <citation type="submission" date="2020-09" db="EMBL/GenBank/DDBJ databases">
        <title>De no assembly of potato wild relative species, Solanum commersonii.</title>
        <authorList>
            <person name="Cho K."/>
        </authorList>
    </citation>
    <scope>NUCLEOTIDE SEQUENCE [LARGE SCALE GENOMIC DNA]</scope>
    <source>
        <strain evidence="1">LZ3.2</strain>
        <tissue evidence="1">Leaf</tissue>
    </source>
</reference>
<keyword evidence="2" id="KW-1185">Reference proteome</keyword>
<comment type="caution">
    <text evidence="1">The sequence shown here is derived from an EMBL/GenBank/DDBJ whole genome shotgun (WGS) entry which is preliminary data.</text>
</comment>
<name>A0A9J5WG60_SOLCO</name>
<evidence type="ECO:0000313" key="2">
    <source>
        <dbReference type="Proteomes" id="UP000824120"/>
    </source>
</evidence>
<evidence type="ECO:0000313" key="1">
    <source>
        <dbReference type="EMBL" id="KAG5574769.1"/>
    </source>
</evidence>
<accession>A0A9J5WG60</accession>
<dbReference type="Proteomes" id="UP000824120">
    <property type="component" value="Chromosome 11"/>
</dbReference>
<gene>
    <name evidence="1" type="ORF">H5410_054903</name>
</gene>